<reference evidence="2 3" key="1">
    <citation type="journal article" date="2014" name="BMC Genomics">
        <title>Comparative genome sequencing reveals chemotype-specific gene clusters in the toxigenic black mold Stachybotrys.</title>
        <authorList>
            <person name="Semeiks J."/>
            <person name="Borek D."/>
            <person name="Otwinowski Z."/>
            <person name="Grishin N.V."/>
        </authorList>
    </citation>
    <scope>NUCLEOTIDE SEQUENCE [LARGE SCALE GENOMIC DNA]</scope>
    <source>
        <strain evidence="3">CBS 109288 / IBT 7711</strain>
    </source>
</reference>
<evidence type="ECO:0000313" key="2">
    <source>
        <dbReference type="EMBL" id="KEY67530.1"/>
    </source>
</evidence>
<dbReference type="AlphaFoldDB" id="A0A084AQF1"/>
<evidence type="ECO:0000256" key="1">
    <source>
        <dbReference type="SAM" id="MobiDB-lite"/>
    </source>
</evidence>
<protein>
    <submittedName>
        <fullName evidence="2">Uncharacterized protein</fullName>
    </submittedName>
</protein>
<organism evidence="2 3">
    <name type="scientific">Stachybotrys chartarum (strain CBS 109288 / IBT 7711)</name>
    <name type="common">Toxic black mold</name>
    <name type="synonym">Stilbospora chartarum</name>
    <dbReference type="NCBI Taxonomy" id="1280523"/>
    <lineage>
        <taxon>Eukaryota</taxon>
        <taxon>Fungi</taxon>
        <taxon>Dikarya</taxon>
        <taxon>Ascomycota</taxon>
        <taxon>Pezizomycotina</taxon>
        <taxon>Sordariomycetes</taxon>
        <taxon>Hypocreomycetidae</taxon>
        <taxon>Hypocreales</taxon>
        <taxon>Stachybotryaceae</taxon>
        <taxon>Stachybotrys</taxon>
    </lineage>
</organism>
<accession>A0A084AQF1</accession>
<dbReference type="HOGENOM" id="CLU_1856605_0_0_1"/>
<dbReference type="Proteomes" id="UP000028045">
    <property type="component" value="Unassembled WGS sequence"/>
</dbReference>
<sequence length="138" mass="14329">MRPRAPVITFLCPNKGVGKAPSFTPTQDSSGRRRDGASAPAPFQPYGASHALRETGQSDRRLAIAHGKLAQGGARLVVGESTPVEPRGRISPSDSGLWKDVTRADRQASIVVPWAGGSANNISAGGQSGGWPEDVVSS</sequence>
<dbReference type="EMBL" id="KL648614">
    <property type="protein sequence ID" value="KEY67530.1"/>
    <property type="molecule type" value="Genomic_DNA"/>
</dbReference>
<dbReference type="InterPro" id="IPR013785">
    <property type="entry name" value="Aldolase_TIM"/>
</dbReference>
<gene>
    <name evidence="2" type="ORF">S7711_02449</name>
</gene>
<feature type="region of interest" description="Disordered" evidence="1">
    <location>
        <begin position="1"/>
        <end position="49"/>
    </location>
</feature>
<name>A0A084AQF1_STACB</name>
<keyword evidence="3" id="KW-1185">Reference proteome</keyword>
<proteinExistence type="predicted"/>
<feature type="region of interest" description="Disordered" evidence="1">
    <location>
        <begin position="116"/>
        <end position="138"/>
    </location>
</feature>
<feature type="compositionally biased region" description="Low complexity" evidence="1">
    <location>
        <begin position="116"/>
        <end position="125"/>
    </location>
</feature>
<dbReference type="SUPFAM" id="SSF51395">
    <property type="entry name" value="FMN-linked oxidoreductases"/>
    <property type="match status" value="1"/>
</dbReference>
<evidence type="ECO:0000313" key="3">
    <source>
        <dbReference type="Proteomes" id="UP000028045"/>
    </source>
</evidence>
<dbReference type="Gene3D" id="3.20.20.70">
    <property type="entry name" value="Aldolase class I"/>
    <property type="match status" value="1"/>
</dbReference>